<keyword evidence="1" id="KW-0472">Membrane</keyword>
<sequence length="65" mass="7617">MKKTSNSSNFLIIFVTLFYFAYFRDSVEASIFKTVLDIVLIILLVLYIINTSLRLYGIFKEKRGE</sequence>
<proteinExistence type="predicted"/>
<protein>
    <submittedName>
        <fullName evidence="2">Uncharacterized protein</fullName>
    </submittedName>
</protein>
<dbReference type="Proteomes" id="UP000000427">
    <property type="component" value="Chromosome"/>
</dbReference>
<accession>A0A6H3ALD1</accession>
<keyword evidence="1" id="KW-1133">Transmembrane helix</keyword>
<feature type="transmembrane region" description="Helical" evidence="1">
    <location>
        <begin position="39"/>
        <end position="59"/>
    </location>
</feature>
<dbReference type="EMBL" id="AE016879">
    <property type="protein sequence ID" value="AAP27536.1"/>
    <property type="molecule type" value="Genomic_DNA"/>
</dbReference>
<name>A0A6H3ALD1_BACAN</name>
<organism evidence="2 3">
    <name type="scientific">Bacillus anthracis</name>
    <name type="common">anthrax bacterium</name>
    <dbReference type="NCBI Taxonomy" id="1392"/>
    <lineage>
        <taxon>Bacteria</taxon>
        <taxon>Bacillati</taxon>
        <taxon>Bacillota</taxon>
        <taxon>Bacilli</taxon>
        <taxon>Bacillales</taxon>
        <taxon>Bacillaceae</taxon>
        <taxon>Bacillus</taxon>
        <taxon>Bacillus cereus group</taxon>
    </lineage>
</organism>
<evidence type="ECO:0000313" key="3">
    <source>
        <dbReference type="Proteomes" id="UP000000427"/>
    </source>
</evidence>
<keyword evidence="1" id="KW-0812">Transmembrane</keyword>
<evidence type="ECO:0000256" key="1">
    <source>
        <dbReference type="SAM" id="Phobius"/>
    </source>
</evidence>
<gene>
    <name evidence="2" type="ordered locus">BA_3796</name>
</gene>
<evidence type="ECO:0000313" key="2">
    <source>
        <dbReference type="EMBL" id="AAP27536.1"/>
    </source>
</evidence>
<dbReference type="KEGG" id="ban:BA_3796"/>
<reference evidence="2 3" key="1">
    <citation type="journal article" date="2003" name="Nature">
        <title>The genome sequence of Bacillus anthracis Ames and comparison to closely related bacteria.</title>
        <authorList>
            <person name="Read T.D."/>
            <person name="Peterson S.N."/>
            <person name="Tourasse N."/>
            <person name="Baillie L.W."/>
            <person name="Paulsen I.T."/>
            <person name="Nelson K.E."/>
            <person name="Tettelin H."/>
            <person name="Fouts D.E."/>
            <person name="Eisen J.A."/>
            <person name="Gill S.R."/>
            <person name="Holtzapple E.K."/>
            <person name="Okstad O.A."/>
            <person name="Helgason E."/>
            <person name="Rilstone J."/>
            <person name="Wu M."/>
            <person name="Kolonay J.F."/>
            <person name="Beanan M.J."/>
            <person name="Dodson R.J."/>
            <person name="Brinkac L.M."/>
            <person name="Gwinn M."/>
            <person name="DeBoy R.T."/>
            <person name="Madpu R."/>
            <person name="Daugherty S.C."/>
            <person name="Durkin A.S."/>
            <person name="Haft D.H."/>
            <person name="Nelson W.C."/>
            <person name="Peterson J.D."/>
            <person name="Pop M."/>
            <person name="Khouri H.M."/>
            <person name="Radune D."/>
            <person name="Benton J.L."/>
            <person name="Mahamoud Y."/>
            <person name="Jiang L."/>
            <person name="Hance I.R."/>
            <person name="Weidman J.F."/>
            <person name="Berry K.J."/>
            <person name="Plaut R.D."/>
            <person name="Wolf A.M."/>
            <person name="Watkins K.L."/>
            <person name="Nierman W.C."/>
            <person name="Hazen A."/>
            <person name="Cline R."/>
            <person name="Redmond C."/>
            <person name="Thwaite J.E."/>
            <person name="White O."/>
            <person name="Salzberg S.L."/>
            <person name="Thomason B."/>
            <person name="Friedlander A.M."/>
            <person name="Koehler T.M."/>
            <person name="Hanna P.C."/>
            <person name="Kolsto A.B."/>
            <person name="Fraser C.M."/>
        </authorList>
    </citation>
    <scope>NUCLEOTIDE SEQUENCE [LARGE SCALE GENOMIC DNA]</scope>
    <source>
        <strain evidence="3">Ames / isolate Porton</strain>
    </source>
</reference>
<dbReference type="AlphaFoldDB" id="A0A6H3ALD1"/>